<keyword evidence="2" id="KW-1185">Reference proteome</keyword>
<gene>
    <name evidence="1" type="ORF">JVW63_02115</name>
</gene>
<dbReference type="Proteomes" id="UP000705983">
    <property type="component" value="Unassembled WGS sequence"/>
</dbReference>
<protein>
    <recommendedName>
        <fullName evidence="3">CBS domain-containing protein</fullName>
    </recommendedName>
</protein>
<accession>A0ABS2TCX2</accession>
<sequence length="242" mass="26914">MSSSESNAHRFLSAFANIEDTLARQQRKRENGKEWVSFSDLLAGSDTLLEKQKHQLRTFAKLRNAISHSPYIGGEAIADPRTETVEAIEKIYRDLERPPLLIDALRHHERPILFELDADVMSFLKLVIDHDFSQIPVKTVSGYALLTTNAVARWFATNFTQYGGVVETTPLREIMAFAETGDRLKIVNPGTTTVQAINLLSGQAQVDVEPPAALLVQGKMGQPPQRLCVRADLSLLYTQLGG</sequence>
<organism evidence="1 2">
    <name type="scientific">Flaviflexus equikiangi</name>
    <dbReference type="NCBI Taxonomy" id="2758573"/>
    <lineage>
        <taxon>Bacteria</taxon>
        <taxon>Bacillati</taxon>
        <taxon>Actinomycetota</taxon>
        <taxon>Actinomycetes</taxon>
        <taxon>Actinomycetales</taxon>
        <taxon>Actinomycetaceae</taxon>
        <taxon>Flaviflexus</taxon>
    </lineage>
</organism>
<proteinExistence type="predicted"/>
<dbReference type="EMBL" id="JAFFJS010000001">
    <property type="protein sequence ID" value="MBM9432500.1"/>
    <property type="molecule type" value="Genomic_DNA"/>
</dbReference>
<name>A0ABS2TCX2_9ACTO</name>
<dbReference type="RefSeq" id="WP_187996025.1">
    <property type="nucleotide sequence ID" value="NZ_JACEXG010000001.1"/>
</dbReference>
<evidence type="ECO:0000313" key="2">
    <source>
        <dbReference type="Proteomes" id="UP000705983"/>
    </source>
</evidence>
<evidence type="ECO:0000313" key="1">
    <source>
        <dbReference type="EMBL" id="MBM9432500.1"/>
    </source>
</evidence>
<comment type="caution">
    <text evidence="1">The sequence shown here is derived from an EMBL/GenBank/DDBJ whole genome shotgun (WGS) entry which is preliminary data.</text>
</comment>
<reference evidence="2" key="1">
    <citation type="submission" date="2021-02" db="EMBL/GenBank/DDBJ databases">
        <title>Leucobacter sp. CX169.</title>
        <authorList>
            <person name="Cheng Y."/>
        </authorList>
    </citation>
    <scope>NUCLEOTIDE SEQUENCE [LARGE SCALE GENOMIC DNA]</scope>
    <source>
        <strain evidence="2">JY899</strain>
    </source>
</reference>
<evidence type="ECO:0008006" key="3">
    <source>
        <dbReference type="Google" id="ProtNLM"/>
    </source>
</evidence>